<feature type="region of interest" description="Disordered" evidence="1">
    <location>
        <begin position="413"/>
        <end position="434"/>
    </location>
</feature>
<dbReference type="EMBL" id="JAEHOE010000111">
    <property type="protein sequence ID" value="KAG2486542.1"/>
    <property type="molecule type" value="Genomic_DNA"/>
</dbReference>
<dbReference type="AlphaFoldDB" id="A0A835XKN8"/>
<evidence type="ECO:0000256" key="1">
    <source>
        <dbReference type="SAM" id="MobiDB-lite"/>
    </source>
</evidence>
<organism evidence="2 3">
    <name type="scientific">Edaphochlamys debaryana</name>
    <dbReference type="NCBI Taxonomy" id="47281"/>
    <lineage>
        <taxon>Eukaryota</taxon>
        <taxon>Viridiplantae</taxon>
        <taxon>Chlorophyta</taxon>
        <taxon>core chlorophytes</taxon>
        <taxon>Chlorophyceae</taxon>
        <taxon>CS clade</taxon>
        <taxon>Chlamydomonadales</taxon>
        <taxon>Chlamydomonadales incertae sedis</taxon>
        <taxon>Edaphochlamys</taxon>
    </lineage>
</organism>
<evidence type="ECO:0000313" key="2">
    <source>
        <dbReference type="EMBL" id="KAG2486542.1"/>
    </source>
</evidence>
<gene>
    <name evidence="2" type="ORF">HYH03_014843</name>
</gene>
<keyword evidence="3" id="KW-1185">Reference proteome</keyword>
<feature type="region of interest" description="Disordered" evidence="1">
    <location>
        <begin position="310"/>
        <end position="357"/>
    </location>
</feature>
<comment type="caution">
    <text evidence="2">The sequence shown here is derived from an EMBL/GenBank/DDBJ whole genome shotgun (WGS) entry which is preliminary data.</text>
</comment>
<name>A0A835XKN8_9CHLO</name>
<accession>A0A835XKN8</accession>
<feature type="compositionally biased region" description="Low complexity" evidence="1">
    <location>
        <begin position="477"/>
        <end position="504"/>
    </location>
</feature>
<dbReference type="OrthoDB" id="550675at2759"/>
<feature type="region of interest" description="Disordered" evidence="1">
    <location>
        <begin position="1"/>
        <end position="26"/>
    </location>
</feature>
<proteinExistence type="predicted"/>
<sequence length="553" mass="54606">MPGPLPAKGAQQAPSNEKPTRPELPPRVTGQQLLLLVLKEGLLAVRKAVELALKALLLLKGPLSQAPGGLWRLLKLILSTRVGKVLTAAVAGVLSISLHLRRKHQEGSVDGGWSVSVLFGLVRLQGSLTLRVGAPARDPSAPPSSNDDELRINCSQDVKDAIIRFLEAQAAQAAKDPCARPTWQLSPQRPPRPPPSCASAGAVSALAPLAPGPDAPSGLGALQPPDHAQHALPAKQANHVDGLGGSSLAADMALLLPVPLEAVEAVAEAPGASDGGAAVAVAAVVDVAAVVAQGEGVGLAAVRVNGGGAAAGPGGGGNSDDESSGNDPPTPPVRPGGTPTASSAAAAPPRGTGRLLDGGFGSEVAFAAFPSEGAPGSAPRAAPVPAPGHHTSYTHPLNPAHYALPPAGPAVPLATSSAAPSAPSPGSSPAYGASPASPGYLSLMERAAQYTPSVAMQSAAAAAAYVSRTMGLAGAGTTTMGPGSPSGAWGASSAHGPHGAANGAGAVGGGVRGMPGAAPGLKKSPDSILGLRGMGLEGWARNTRAWERDHEEE</sequence>
<feature type="region of interest" description="Disordered" evidence="1">
    <location>
        <begin position="178"/>
        <end position="200"/>
    </location>
</feature>
<feature type="compositionally biased region" description="Low complexity" evidence="1">
    <location>
        <begin position="335"/>
        <end position="354"/>
    </location>
</feature>
<protein>
    <submittedName>
        <fullName evidence="2">Uncharacterized protein</fullName>
    </submittedName>
</protein>
<feature type="region of interest" description="Disordered" evidence="1">
    <location>
        <begin position="477"/>
        <end position="507"/>
    </location>
</feature>
<reference evidence="2" key="1">
    <citation type="journal article" date="2020" name="bioRxiv">
        <title>Comparative genomics of Chlamydomonas.</title>
        <authorList>
            <person name="Craig R.J."/>
            <person name="Hasan A.R."/>
            <person name="Ness R.W."/>
            <person name="Keightley P.D."/>
        </authorList>
    </citation>
    <scope>NUCLEOTIDE SEQUENCE</scope>
    <source>
        <strain evidence="2">CCAP 11/70</strain>
    </source>
</reference>
<evidence type="ECO:0000313" key="3">
    <source>
        <dbReference type="Proteomes" id="UP000612055"/>
    </source>
</evidence>
<dbReference type="Proteomes" id="UP000612055">
    <property type="component" value="Unassembled WGS sequence"/>
</dbReference>
<feature type="region of interest" description="Disordered" evidence="1">
    <location>
        <begin position="371"/>
        <end position="401"/>
    </location>
</feature>